<dbReference type="Gene3D" id="3.90.1600.10">
    <property type="entry name" value="Palm domain of DNA polymerase"/>
    <property type="match status" value="1"/>
</dbReference>
<reference evidence="1" key="1">
    <citation type="journal article" date="2014" name="Front. Microbiol.">
        <title>High frequency of phylogenetically diverse reductive dehalogenase-homologous genes in deep subseafloor sedimentary metagenomes.</title>
        <authorList>
            <person name="Kawai M."/>
            <person name="Futagami T."/>
            <person name="Toyoda A."/>
            <person name="Takaki Y."/>
            <person name="Nishi S."/>
            <person name="Hori S."/>
            <person name="Arai W."/>
            <person name="Tsubouchi T."/>
            <person name="Morono Y."/>
            <person name="Uchiyama I."/>
            <person name="Ito T."/>
            <person name="Fujiyama A."/>
            <person name="Inagaki F."/>
            <person name="Takami H."/>
        </authorList>
    </citation>
    <scope>NUCLEOTIDE SEQUENCE</scope>
    <source>
        <strain evidence="1">Expedition CK06-06</strain>
    </source>
</reference>
<name>X1E345_9ZZZZ</name>
<accession>X1E345</accession>
<gene>
    <name evidence="1" type="ORF">S03H2_05676</name>
</gene>
<dbReference type="EMBL" id="BARU01002398">
    <property type="protein sequence ID" value="GAH27691.1"/>
    <property type="molecule type" value="Genomic_DNA"/>
</dbReference>
<protein>
    <submittedName>
        <fullName evidence="1">Uncharacterized protein</fullName>
    </submittedName>
</protein>
<proteinExistence type="predicted"/>
<dbReference type="InterPro" id="IPR043502">
    <property type="entry name" value="DNA/RNA_pol_sf"/>
</dbReference>
<comment type="caution">
    <text evidence="1">The sequence shown here is derived from an EMBL/GenBank/DDBJ whole genome shotgun (WGS) entry which is preliminary data.</text>
</comment>
<dbReference type="AlphaFoldDB" id="X1E345"/>
<sequence length="168" mass="19398">MNGFIDIVTGQVEGYNSFVAISAFVTSHARALLWRLIEKTPPGHLFYCDTDSLIVDAEGLKYLEYHIRESELGALHLEKQSDTLTIYNAKDYVFANKRKIKGVRTTAKKIDDHTFGQWQQRSLKRVLWNEQEDNCQWKWVEKTMQAGYKKGTVDDYGIVHPLVLDETV</sequence>
<dbReference type="InterPro" id="IPR023211">
    <property type="entry name" value="DNA_pol_palm_dom_sf"/>
</dbReference>
<organism evidence="1">
    <name type="scientific">marine sediment metagenome</name>
    <dbReference type="NCBI Taxonomy" id="412755"/>
    <lineage>
        <taxon>unclassified sequences</taxon>
        <taxon>metagenomes</taxon>
        <taxon>ecological metagenomes</taxon>
    </lineage>
</organism>
<evidence type="ECO:0000313" key="1">
    <source>
        <dbReference type="EMBL" id="GAH27691.1"/>
    </source>
</evidence>
<dbReference type="SUPFAM" id="SSF56672">
    <property type="entry name" value="DNA/RNA polymerases"/>
    <property type="match status" value="1"/>
</dbReference>